<dbReference type="KEGG" id="fac:FACI_IFERC01G1674"/>
<keyword evidence="3" id="KW-0560">Oxidoreductase</keyword>
<protein>
    <submittedName>
        <fullName evidence="5">Carbon monoxide dehydrogenase, medium chain</fullName>
    </submittedName>
</protein>
<dbReference type="PANTHER" id="PTHR42659">
    <property type="entry name" value="XANTHINE DEHYDROGENASE SUBUNIT C-RELATED"/>
    <property type="match status" value="1"/>
</dbReference>
<dbReference type="InterPro" id="IPR016167">
    <property type="entry name" value="FAD-bd_PCMH_sub1"/>
</dbReference>
<organism evidence="5 6">
    <name type="scientific">Ferroplasma acidarmanus Fer1</name>
    <dbReference type="NCBI Taxonomy" id="333146"/>
    <lineage>
        <taxon>Archaea</taxon>
        <taxon>Methanobacteriati</taxon>
        <taxon>Thermoplasmatota</taxon>
        <taxon>Thermoplasmata</taxon>
        <taxon>Thermoplasmatales</taxon>
        <taxon>Ferroplasmaceae</taxon>
        <taxon>Ferroplasma</taxon>
    </lineage>
</organism>
<evidence type="ECO:0000256" key="3">
    <source>
        <dbReference type="ARBA" id="ARBA00023002"/>
    </source>
</evidence>
<dbReference type="Gene3D" id="3.30.390.50">
    <property type="entry name" value="CO dehydrogenase flavoprotein, C-terminal domain"/>
    <property type="match status" value="1"/>
</dbReference>
<dbReference type="InterPro" id="IPR016169">
    <property type="entry name" value="FAD-bd_PCMH_sub2"/>
</dbReference>
<dbReference type="AlphaFoldDB" id="S0ATV8"/>
<name>S0ATV8_FERAC</name>
<dbReference type="Proteomes" id="UP000014660">
    <property type="component" value="Chromosome"/>
</dbReference>
<evidence type="ECO:0000256" key="1">
    <source>
        <dbReference type="ARBA" id="ARBA00022630"/>
    </source>
</evidence>
<dbReference type="FunFam" id="3.30.465.10:FF:000017">
    <property type="entry name" value="Xanthine dehydrogenase, FAD binding subunit"/>
    <property type="match status" value="1"/>
</dbReference>
<dbReference type="SUPFAM" id="SSF56176">
    <property type="entry name" value="FAD-binding/transporter-associated domain-like"/>
    <property type="match status" value="1"/>
</dbReference>
<dbReference type="InterPro" id="IPR016166">
    <property type="entry name" value="FAD-bd_PCMH"/>
</dbReference>
<dbReference type="Gene3D" id="3.30.43.10">
    <property type="entry name" value="Uridine Diphospho-n-acetylenolpyruvylglucosamine Reductase, domain 2"/>
    <property type="match status" value="1"/>
</dbReference>
<sequence>MFPEKFEYYAPESIEEATKFLNGHEDAKVLAGGQSLIPLLKLRFTSIPQLVDIGRLKGMDSISFQGNTLRIGPMARTHSIAEDPQIRKKFPILSEAAGLIADPLVRNMGTIGGDICHGDPSNDFPAVMLALNANFEVTSAKGKRTIKAQDFFTDTFTTALNPGEILTGITIEDRNSSGRYMKYKKYAGDFSILGIAVDLSIDSGKIKEAGIGLTNCGATALKATEAEKFLVGKEVTDDNIAKAGDLLLKAADFMDDDNGSVKFKEKLLKYLFTKAVKGIGGVPK</sequence>
<dbReference type="GO" id="GO:0016491">
    <property type="term" value="F:oxidoreductase activity"/>
    <property type="evidence" value="ECO:0007669"/>
    <property type="project" value="UniProtKB-KW"/>
</dbReference>
<dbReference type="GO" id="GO:0071949">
    <property type="term" value="F:FAD binding"/>
    <property type="evidence" value="ECO:0007669"/>
    <property type="project" value="InterPro"/>
</dbReference>
<dbReference type="InterPro" id="IPR051312">
    <property type="entry name" value="Diverse_Substr_Oxidored"/>
</dbReference>
<dbReference type="Gene3D" id="3.30.465.10">
    <property type="match status" value="1"/>
</dbReference>
<dbReference type="PROSITE" id="PS51387">
    <property type="entry name" value="FAD_PCMH"/>
    <property type="match status" value="1"/>
</dbReference>
<dbReference type="HOGENOM" id="CLU_058050_3_0_2"/>
<evidence type="ECO:0000256" key="2">
    <source>
        <dbReference type="ARBA" id="ARBA00022827"/>
    </source>
</evidence>
<dbReference type="InterPro" id="IPR002346">
    <property type="entry name" value="Mopterin_DH_FAD-bd"/>
</dbReference>
<gene>
    <name evidence="5" type="ORF">FACI_IFERC00001G1674</name>
</gene>
<dbReference type="GeneID" id="16025861"/>
<dbReference type="Pfam" id="PF03450">
    <property type="entry name" value="CO_deh_flav_C"/>
    <property type="match status" value="1"/>
</dbReference>
<dbReference type="RefSeq" id="WP_009887710.1">
    <property type="nucleotide sequence ID" value="NC_021592.1"/>
</dbReference>
<dbReference type="PANTHER" id="PTHR42659:SF2">
    <property type="entry name" value="XANTHINE DEHYDROGENASE SUBUNIT C-RELATED"/>
    <property type="match status" value="1"/>
</dbReference>
<evidence type="ECO:0000313" key="5">
    <source>
        <dbReference type="EMBL" id="AGO61654.1"/>
    </source>
</evidence>
<proteinExistence type="predicted"/>
<reference evidence="5 6" key="1">
    <citation type="journal article" date="2007" name="Proc. Natl. Acad. Sci. U.S.A.">
        <title>Genome dynamics in a natural archaeal population.</title>
        <authorList>
            <person name="Allen E.E."/>
            <person name="Tyson G.W."/>
            <person name="Whitaker R.J."/>
            <person name="Detter J.C."/>
            <person name="Richardson P.M."/>
            <person name="Banfield J.F."/>
        </authorList>
    </citation>
    <scope>NUCLEOTIDE SEQUENCE [LARGE SCALE GENOMIC DNA]</scope>
    <source>
        <strain evidence="6">fer1</strain>
    </source>
</reference>
<dbReference type="SMART" id="SM01092">
    <property type="entry name" value="CO_deh_flav_C"/>
    <property type="match status" value="1"/>
</dbReference>
<evidence type="ECO:0000259" key="4">
    <source>
        <dbReference type="PROSITE" id="PS51387"/>
    </source>
</evidence>
<accession>S0ATV8</accession>
<dbReference type="Pfam" id="PF00941">
    <property type="entry name" value="FAD_binding_5"/>
    <property type="match status" value="1"/>
</dbReference>
<dbReference type="InterPro" id="IPR036683">
    <property type="entry name" value="CO_DH_flav_C_dom_sf"/>
</dbReference>
<dbReference type="EMBL" id="CP004145">
    <property type="protein sequence ID" value="AGO61654.1"/>
    <property type="molecule type" value="Genomic_DNA"/>
</dbReference>
<keyword evidence="2" id="KW-0274">FAD</keyword>
<keyword evidence="6" id="KW-1185">Reference proteome</keyword>
<dbReference type="InterPro" id="IPR036318">
    <property type="entry name" value="FAD-bd_PCMH-like_sf"/>
</dbReference>
<dbReference type="SUPFAM" id="SSF55447">
    <property type="entry name" value="CO dehydrogenase flavoprotein C-terminal domain-like"/>
    <property type="match status" value="1"/>
</dbReference>
<feature type="domain" description="FAD-binding PCMH-type" evidence="4">
    <location>
        <begin position="1"/>
        <end position="176"/>
    </location>
</feature>
<keyword evidence="1" id="KW-0285">Flavoprotein</keyword>
<evidence type="ECO:0000313" key="6">
    <source>
        <dbReference type="Proteomes" id="UP000014660"/>
    </source>
</evidence>
<dbReference type="InterPro" id="IPR005107">
    <property type="entry name" value="CO_DH_flav_C"/>
</dbReference>